<dbReference type="Pfam" id="PF06479">
    <property type="entry name" value="Ribonuc_2-5A"/>
    <property type="match status" value="1"/>
</dbReference>
<keyword evidence="2" id="KW-0067">ATP-binding</keyword>
<dbReference type="GO" id="GO:0006397">
    <property type="term" value="P:mRNA processing"/>
    <property type="evidence" value="ECO:0007669"/>
    <property type="project" value="InterPro"/>
</dbReference>
<evidence type="ECO:0000259" key="3">
    <source>
        <dbReference type="PROSITE" id="PS51392"/>
    </source>
</evidence>
<reference evidence="4" key="1">
    <citation type="journal article" date="2010" name="Science">
        <title>Plasticity of animal genome architecture unmasked by rapid evolution of a pelagic tunicate.</title>
        <authorList>
            <person name="Denoeud F."/>
            <person name="Henriet S."/>
            <person name="Mungpakdee S."/>
            <person name="Aury J.M."/>
            <person name="Da Silva C."/>
            <person name="Brinkmann H."/>
            <person name="Mikhaleva J."/>
            <person name="Olsen L.C."/>
            <person name="Jubin C."/>
            <person name="Canestro C."/>
            <person name="Bouquet J.M."/>
            <person name="Danks G."/>
            <person name="Poulain J."/>
            <person name="Campsteijn C."/>
            <person name="Adamski M."/>
            <person name="Cross I."/>
            <person name="Yadetie F."/>
            <person name="Muffato M."/>
            <person name="Louis A."/>
            <person name="Butcher S."/>
            <person name="Tsagkogeorga G."/>
            <person name="Konrad A."/>
            <person name="Singh S."/>
            <person name="Jensen M.F."/>
            <person name="Cong E.H."/>
            <person name="Eikeseth-Otteraa H."/>
            <person name="Noel B."/>
            <person name="Anthouard V."/>
            <person name="Porcel B.M."/>
            <person name="Kachouri-Lafond R."/>
            <person name="Nishino A."/>
            <person name="Ugolini M."/>
            <person name="Chourrout P."/>
            <person name="Nishida H."/>
            <person name="Aasland R."/>
            <person name="Huzurbazar S."/>
            <person name="Westhof E."/>
            <person name="Delsuc F."/>
            <person name="Lehrach H."/>
            <person name="Reinhardt R."/>
            <person name="Weissenbach J."/>
            <person name="Roy S.W."/>
            <person name="Artiguenave F."/>
            <person name="Postlethwait J.H."/>
            <person name="Manak J.R."/>
            <person name="Thompson E.M."/>
            <person name="Jaillon O."/>
            <person name="Du Pasquier L."/>
            <person name="Boudinot P."/>
            <person name="Liberles D.A."/>
            <person name="Volff J.N."/>
            <person name="Philippe H."/>
            <person name="Lenhard B."/>
            <person name="Roest Crollius H."/>
            <person name="Wincker P."/>
            <person name="Chourrout D."/>
        </authorList>
    </citation>
    <scope>NUCLEOTIDE SEQUENCE [LARGE SCALE GENOMIC DNA]</scope>
</reference>
<accession>E4Y882</accession>
<name>E4Y882_OIKDI</name>
<proteinExistence type="predicted"/>
<evidence type="ECO:0000313" key="4">
    <source>
        <dbReference type="EMBL" id="CBY31832.1"/>
    </source>
</evidence>
<dbReference type="AlphaFoldDB" id="E4Y882"/>
<dbReference type="InterPro" id="IPR038357">
    <property type="entry name" value="KEN_sf"/>
</dbReference>
<dbReference type="InterPro" id="IPR010513">
    <property type="entry name" value="KEN_dom"/>
</dbReference>
<dbReference type="PROSITE" id="PS51392">
    <property type="entry name" value="KEN"/>
    <property type="match status" value="1"/>
</dbReference>
<evidence type="ECO:0000256" key="2">
    <source>
        <dbReference type="ARBA" id="ARBA00022840"/>
    </source>
</evidence>
<organism evidence="4">
    <name type="scientific">Oikopleura dioica</name>
    <name type="common">Tunicate</name>
    <dbReference type="NCBI Taxonomy" id="34765"/>
    <lineage>
        <taxon>Eukaryota</taxon>
        <taxon>Metazoa</taxon>
        <taxon>Chordata</taxon>
        <taxon>Tunicata</taxon>
        <taxon>Appendicularia</taxon>
        <taxon>Copelata</taxon>
        <taxon>Oikopleuridae</taxon>
        <taxon>Oikopleura</taxon>
    </lineage>
</organism>
<protein>
    <recommendedName>
        <fullName evidence="3">KEN domain-containing protein</fullName>
    </recommendedName>
</protein>
<dbReference type="Gene3D" id="1.20.1440.180">
    <property type="entry name" value="KEN domain"/>
    <property type="match status" value="1"/>
</dbReference>
<keyword evidence="1" id="KW-0547">Nucleotide-binding</keyword>
<feature type="domain" description="KEN" evidence="3">
    <location>
        <begin position="39"/>
        <end position="201"/>
    </location>
</feature>
<evidence type="ECO:0000256" key="1">
    <source>
        <dbReference type="ARBA" id="ARBA00022741"/>
    </source>
</evidence>
<sequence>MKLKSVFENLKLVIDENMEENAPDFKDRIAVSMKKDFLQEIYQVVSYDFQDSSEKTISEKKQTSVLIDFLENFKRLILGRDNWLTEELLGSELWSHLTSPAKGRTKGGRMRQFKQYKKDTIGELISVIRNLQLHFVEQPEKIRKIILRSNKDLSLSSPESLSKFFNFWEEKFPRFMENLYDVFSCLELPSLKGYYRIKEDNDDHMIHIGCEPQPEDLECDTDPGYLSNDSKTEDIHRSTSATWSSEYAEVSSLMEKFEYAHKALVRDLEHPTDHKKKLTKWQEEMIEKFVSSEKMEERPQPTNIIPQVFIRRYVLTQWANKLTDECTLSESKNLAVGHGCYLSFEKNRLMLLADSHPLIYCIKQDGNIIGNCMITVGFKNTVALFPENNQLEVILTTADRQQDSSVQIFISKIQ</sequence>
<dbReference type="Proteomes" id="UP000011014">
    <property type="component" value="Unassembled WGS sequence"/>
</dbReference>
<gene>
    <name evidence="4" type="ORF">GSOID_T00029047001</name>
</gene>
<dbReference type="EMBL" id="FN654319">
    <property type="protein sequence ID" value="CBY31832.1"/>
    <property type="molecule type" value="Genomic_DNA"/>
</dbReference>
<dbReference type="GO" id="GO:0004540">
    <property type="term" value="F:RNA nuclease activity"/>
    <property type="evidence" value="ECO:0007669"/>
    <property type="project" value="InterPro"/>
</dbReference>
<dbReference type="GO" id="GO:0005524">
    <property type="term" value="F:ATP binding"/>
    <property type="evidence" value="ECO:0007669"/>
    <property type="project" value="UniProtKB-KW"/>
</dbReference>